<protein>
    <submittedName>
        <fullName evidence="4">Molybdopterin biosynthesis protein</fullName>
    </submittedName>
</protein>
<sequence>MVKDKEGATRYLTLTSLDQALKILHDRFACIPRTVKIPVQNSSGKITSEAVFSPLSVPAAHLSAMDGIAVRSCDTGEATDQKPVLLTHFARVNTGNVIPDGYDAVVMIEDVIEQDGSFLIHSAAHPWQHIRPIGEDIAETEMIIPLLTQIRPVDISAMISYGITEVPVLDLNVALIPTGSEIVPVGTKPLPGQVIESNMYMAAAMLSKSGVSITHYPIVQDDVNKITTTVNEAIQNHDIVIISAGSSKGTKDYTAQVIETLGEVIIHGVAIKPAKPVIMGEIAEKPVIGMPGYPIACHTILREIIQPLLSWYGFVTPEQNTVPVRLTSTLQSSIGTDEFVLATVGKIKEEWVASPLSRGAGVQMSMVRANAYLKIPSEQEGVETGDKTTAYLTVPTSVAEQVVLITGSHDPVIDHLSNLMRKSGIQIASSHVGSMGGLLTLKRGYCHLAPMHLLSEDGEYNIPYLQKYFPGEELVLICVAERVQGMVSRESLGFEAITSHRFINRQRGSGTRMLLDHLMKEKGITSDQIEGYDQEATTHLGVCLAVRSGDADLGMAVHSAARAFSLPFVPVGVERYELVTTKNLFESDPRIRAIAEIIKTQEFKVILTKLGGYETEKTGVIRYCN</sequence>
<proteinExistence type="predicted"/>
<dbReference type="Pfam" id="PF00994">
    <property type="entry name" value="MoCF_biosynth"/>
    <property type="match status" value="1"/>
</dbReference>
<dbReference type="Gene3D" id="3.40.980.10">
    <property type="entry name" value="MoaB/Mog-like domain"/>
    <property type="match status" value="1"/>
</dbReference>
<name>A0A2V2N0G2_9EURY</name>
<feature type="domain" description="MoaB/Mog" evidence="3">
    <location>
        <begin position="174"/>
        <end position="311"/>
    </location>
</feature>
<dbReference type="CDD" id="cd00887">
    <property type="entry name" value="MoeA"/>
    <property type="match status" value="1"/>
</dbReference>
<keyword evidence="2" id="KW-0501">Molybdenum cofactor biosynthesis</keyword>
<dbReference type="InterPro" id="IPR005111">
    <property type="entry name" value="MoeA_C_domain_IV"/>
</dbReference>
<dbReference type="PANTHER" id="PTHR10192:SF16">
    <property type="entry name" value="MOLYBDOPTERIN MOLYBDENUMTRANSFERASE"/>
    <property type="match status" value="1"/>
</dbReference>
<dbReference type="Proteomes" id="UP000245657">
    <property type="component" value="Unassembled WGS sequence"/>
</dbReference>
<dbReference type="InterPro" id="IPR036425">
    <property type="entry name" value="MoaB/Mog-like_dom_sf"/>
</dbReference>
<dbReference type="GO" id="GO:0006777">
    <property type="term" value="P:Mo-molybdopterin cofactor biosynthetic process"/>
    <property type="evidence" value="ECO:0007669"/>
    <property type="project" value="UniProtKB-KW"/>
</dbReference>
<dbReference type="GO" id="GO:0005829">
    <property type="term" value="C:cytosol"/>
    <property type="evidence" value="ECO:0007669"/>
    <property type="project" value="TreeGrafter"/>
</dbReference>
<organism evidence="4 5">
    <name type="scientific">Methanospirillum lacunae</name>
    <dbReference type="NCBI Taxonomy" id="668570"/>
    <lineage>
        <taxon>Archaea</taxon>
        <taxon>Methanobacteriati</taxon>
        <taxon>Methanobacteriota</taxon>
        <taxon>Stenosarchaea group</taxon>
        <taxon>Methanomicrobia</taxon>
        <taxon>Methanomicrobiales</taxon>
        <taxon>Methanospirillaceae</taxon>
        <taxon>Methanospirillum</taxon>
    </lineage>
</organism>
<dbReference type="SUPFAM" id="SSF63867">
    <property type="entry name" value="MoeA C-terminal domain-like"/>
    <property type="match status" value="1"/>
</dbReference>
<dbReference type="Pfam" id="PF03453">
    <property type="entry name" value="MoeA_N"/>
    <property type="match status" value="1"/>
</dbReference>
<dbReference type="NCBIfam" id="NF011068">
    <property type="entry name" value="PRK14498.1"/>
    <property type="match status" value="1"/>
</dbReference>
<dbReference type="SUPFAM" id="SSF53218">
    <property type="entry name" value="Molybdenum cofactor biosynthesis proteins"/>
    <property type="match status" value="1"/>
</dbReference>
<dbReference type="InterPro" id="IPR036135">
    <property type="entry name" value="MoeA_linker/N_sf"/>
</dbReference>
<dbReference type="UniPathway" id="UPA00344"/>
<dbReference type="AlphaFoldDB" id="A0A2V2N0G2"/>
<dbReference type="SMART" id="SM00852">
    <property type="entry name" value="MoCF_biosynth"/>
    <property type="match status" value="1"/>
</dbReference>
<dbReference type="Pfam" id="PF12727">
    <property type="entry name" value="PBP_like"/>
    <property type="match status" value="1"/>
</dbReference>
<comment type="pathway">
    <text evidence="1">Cofactor biosynthesis; molybdopterin biosynthesis.</text>
</comment>
<dbReference type="Gene3D" id="3.90.105.10">
    <property type="entry name" value="Molybdopterin biosynthesis moea protein, domain 2"/>
    <property type="match status" value="1"/>
</dbReference>
<dbReference type="InterPro" id="IPR005110">
    <property type="entry name" value="MoeA_linker/N"/>
</dbReference>
<dbReference type="OrthoDB" id="31371at2157"/>
<evidence type="ECO:0000256" key="1">
    <source>
        <dbReference type="ARBA" id="ARBA00005046"/>
    </source>
</evidence>
<evidence type="ECO:0000313" key="5">
    <source>
        <dbReference type="Proteomes" id="UP000245657"/>
    </source>
</evidence>
<dbReference type="GO" id="GO:0061599">
    <property type="term" value="F:molybdopterin molybdotransferase activity"/>
    <property type="evidence" value="ECO:0007669"/>
    <property type="project" value="TreeGrafter"/>
</dbReference>
<evidence type="ECO:0000259" key="3">
    <source>
        <dbReference type="SMART" id="SM00852"/>
    </source>
</evidence>
<dbReference type="InterPro" id="IPR038987">
    <property type="entry name" value="MoeA-like"/>
</dbReference>
<reference evidence="4 5" key="1">
    <citation type="submission" date="2018-05" db="EMBL/GenBank/DDBJ databases">
        <title>Draft genome of Methanospirillum lacunae Ki8-1.</title>
        <authorList>
            <person name="Dueholm M.S."/>
            <person name="Nielsen P.H."/>
            <person name="Bakmann L.F."/>
            <person name="Otzen D.E."/>
        </authorList>
    </citation>
    <scope>NUCLEOTIDE SEQUENCE [LARGE SCALE GENOMIC DNA]</scope>
    <source>
        <strain evidence="4 5">Ki8-1</strain>
    </source>
</reference>
<dbReference type="Pfam" id="PF03454">
    <property type="entry name" value="MoeA_C"/>
    <property type="match status" value="1"/>
</dbReference>
<accession>A0A2V2N0G2</accession>
<comment type="caution">
    <text evidence="4">The sequence shown here is derived from an EMBL/GenBank/DDBJ whole genome shotgun (WGS) entry which is preliminary data.</text>
</comment>
<dbReference type="PANTHER" id="PTHR10192">
    <property type="entry name" value="MOLYBDOPTERIN BIOSYNTHESIS PROTEIN"/>
    <property type="match status" value="1"/>
</dbReference>
<dbReference type="InterPro" id="IPR036688">
    <property type="entry name" value="MoeA_C_domain_IV_sf"/>
</dbReference>
<dbReference type="InterPro" id="IPR024370">
    <property type="entry name" value="PBP_domain"/>
</dbReference>
<dbReference type="Gene3D" id="2.170.190.11">
    <property type="entry name" value="Molybdopterin biosynthesis moea protein, domain 3"/>
    <property type="match status" value="1"/>
</dbReference>
<dbReference type="SUPFAM" id="SSF63882">
    <property type="entry name" value="MoeA N-terminal region -like"/>
    <property type="match status" value="1"/>
</dbReference>
<dbReference type="EMBL" id="QGMY01000021">
    <property type="protein sequence ID" value="PWR69657.1"/>
    <property type="molecule type" value="Genomic_DNA"/>
</dbReference>
<dbReference type="RefSeq" id="WP_109970250.1">
    <property type="nucleotide sequence ID" value="NZ_CP176093.1"/>
</dbReference>
<keyword evidence="5" id="KW-1185">Reference proteome</keyword>
<dbReference type="InterPro" id="IPR001453">
    <property type="entry name" value="MoaB/Mog_dom"/>
</dbReference>
<dbReference type="Gene3D" id="2.40.340.10">
    <property type="entry name" value="MoeA, C-terminal, domain IV"/>
    <property type="match status" value="1"/>
</dbReference>
<dbReference type="GeneID" id="97548239"/>
<evidence type="ECO:0000313" key="4">
    <source>
        <dbReference type="EMBL" id="PWR69657.1"/>
    </source>
</evidence>
<evidence type="ECO:0000256" key="2">
    <source>
        <dbReference type="ARBA" id="ARBA00023150"/>
    </source>
</evidence>
<dbReference type="NCBIfam" id="TIGR00177">
    <property type="entry name" value="molyb_syn"/>
    <property type="match status" value="1"/>
</dbReference>
<gene>
    <name evidence="4" type="ORF">DK846_17250</name>
</gene>